<dbReference type="InterPro" id="IPR013083">
    <property type="entry name" value="Znf_RING/FYVE/PHD"/>
</dbReference>
<dbReference type="AlphaFoldDB" id="A0A9W9AA52"/>
<keyword evidence="3" id="KW-0862">Zinc</keyword>
<dbReference type="Pfam" id="PF00097">
    <property type="entry name" value="zf-C3HC4"/>
    <property type="match status" value="1"/>
</dbReference>
<dbReference type="Gene3D" id="3.30.40.10">
    <property type="entry name" value="Zinc/RING finger domain, C3HC4 (zinc finger)"/>
    <property type="match status" value="1"/>
</dbReference>
<dbReference type="EMBL" id="JAOTPV010000009">
    <property type="protein sequence ID" value="KAJ4478024.1"/>
    <property type="molecule type" value="Genomic_DNA"/>
</dbReference>
<keyword evidence="2" id="KW-0863">Zinc-finger</keyword>
<evidence type="ECO:0000259" key="4">
    <source>
        <dbReference type="Pfam" id="PF00097"/>
    </source>
</evidence>
<dbReference type="OrthoDB" id="8062037at2759"/>
<feature type="domain" description="Zinc finger C3HC4 RING-type" evidence="4">
    <location>
        <begin position="82"/>
        <end position="109"/>
    </location>
</feature>
<evidence type="ECO:0000313" key="5">
    <source>
        <dbReference type="EMBL" id="KAJ4478024.1"/>
    </source>
</evidence>
<comment type="caution">
    <text evidence="5">The sequence shown here is derived from an EMBL/GenBank/DDBJ whole genome shotgun (WGS) entry which is preliminary data.</text>
</comment>
<gene>
    <name evidence="5" type="ORF">J3R30DRAFT_2849494</name>
</gene>
<dbReference type="Proteomes" id="UP001150266">
    <property type="component" value="Unassembled WGS sequence"/>
</dbReference>
<proteinExistence type="predicted"/>
<dbReference type="GO" id="GO:0008270">
    <property type="term" value="F:zinc ion binding"/>
    <property type="evidence" value="ECO:0007669"/>
    <property type="project" value="UniProtKB-KW"/>
</dbReference>
<dbReference type="InterPro" id="IPR018957">
    <property type="entry name" value="Znf_C3HC4_RING-type"/>
</dbReference>
<accession>A0A9W9AA52</accession>
<protein>
    <recommendedName>
        <fullName evidence="4">Zinc finger C3HC4 RING-type domain-containing protein</fullName>
    </recommendedName>
</protein>
<organism evidence="5 6">
    <name type="scientific">Lentinula aciculospora</name>
    <dbReference type="NCBI Taxonomy" id="153920"/>
    <lineage>
        <taxon>Eukaryota</taxon>
        <taxon>Fungi</taxon>
        <taxon>Dikarya</taxon>
        <taxon>Basidiomycota</taxon>
        <taxon>Agaricomycotina</taxon>
        <taxon>Agaricomycetes</taxon>
        <taxon>Agaricomycetidae</taxon>
        <taxon>Agaricales</taxon>
        <taxon>Marasmiineae</taxon>
        <taxon>Omphalotaceae</taxon>
        <taxon>Lentinula</taxon>
    </lineage>
</organism>
<keyword evidence="6" id="KW-1185">Reference proteome</keyword>
<keyword evidence="1" id="KW-0479">Metal-binding</keyword>
<evidence type="ECO:0000256" key="1">
    <source>
        <dbReference type="ARBA" id="ARBA00022723"/>
    </source>
</evidence>
<name>A0A9W9AA52_9AGAR</name>
<dbReference type="SUPFAM" id="SSF57850">
    <property type="entry name" value="RING/U-box"/>
    <property type="match status" value="1"/>
</dbReference>
<sequence length="183" mass="20066">MTSLPDVAAIPDIYSDDIREIVFGFLTSGQAPGQLSNQEKDQIINKLPRLDERALLAEEETAVAMDSPAHPIEELGVTRLAESFQCNHLFCRRDISRWVADGHDSCPTCRRSLLERNATAASTTSPENAYDPIQLDSILQHLQGVGIETLRGPSTSTFPTFLSGLGLGTSHADDRNEYSAMYS</sequence>
<reference evidence="5" key="1">
    <citation type="submission" date="2022-08" db="EMBL/GenBank/DDBJ databases">
        <title>A Global Phylogenomic Analysis of the Shiitake Genus Lentinula.</title>
        <authorList>
            <consortium name="DOE Joint Genome Institute"/>
            <person name="Sierra-Patev S."/>
            <person name="Min B."/>
            <person name="Naranjo-Ortiz M."/>
            <person name="Looney B."/>
            <person name="Konkel Z."/>
            <person name="Slot J.C."/>
            <person name="Sakamoto Y."/>
            <person name="Steenwyk J.L."/>
            <person name="Rokas A."/>
            <person name="Carro J."/>
            <person name="Camarero S."/>
            <person name="Ferreira P."/>
            <person name="Molpeceres G."/>
            <person name="Ruiz-Duenas F.J."/>
            <person name="Serrano A."/>
            <person name="Henrissat B."/>
            <person name="Drula E."/>
            <person name="Hughes K.W."/>
            <person name="Mata J.L."/>
            <person name="Ishikawa N.K."/>
            <person name="Vargas-Isla R."/>
            <person name="Ushijima S."/>
            <person name="Smith C.A."/>
            <person name="Ahrendt S."/>
            <person name="Andreopoulos W."/>
            <person name="He G."/>
            <person name="Labutti K."/>
            <person name="Lipzen A."/>
            <person name="Ng V."/>
            <person name="Riley R."/>
            <person name="Sandor L."/>
            <person name="Barry K."/>
            <person name="Martinez A.T."/>
            <person name="Xiao Y."/>
            <person name="Gibbons J.G."/>
            <person name="Terashima K."/>
            <person name="Grigoriev I.V."/>
            <person name="Hibbett D.S."/>
        </authorList>
    </citation>
    <scope>NUCLEOTIDE SEQUENCE</scope>
    <source>
        <strain evidence="5">JLM2183</strain>
    </source>
</reference>
<evidence type="ECO:0000256" key="3">
    <source>
        <dbReference type="ARBA" id="ARBA00022833"/>
    </source>
</evidence>
<evidence type="ECO:0000313" key="6">
    <source>
        <dbReference type="Proteomes" id="UP001150266"/>
    </source>
</evidence>
<evidence type="ECO:0000256" key="2">
    <source>
        <dbReference type="ARBA" id="ARBA00022771"/>
    </source>
</evidence>